<dbReference type="InterPro" id="IPR036291">
    <property type="entry name" value="NAD(P)-bd_dom_sf"/>
</dbReference>
<dbReference type="InterPro" id="IPR002347">
    <property type="entry name" value="SDR_fam"/>
</dbReference>
<dbReference type="PANTHER" id="PTHR42760:SF133">
    <property type="entry name" value="3-OXOACYL-[ACYL-CARRIER-PROTEIN] REDUCTASE"/>
    <property type="match status" value="1"/>
</dbReference>
<protein>
    <submittedName>
        <fullName evidence="4">Cyclopentanol dehydrogenase</fullName>
        <ecNumber evidence="4">1.1.1.163</ecNumber>
    </submittedName>
</protein>
<evidence type="ECO:0000259" key="3">
    <source>
        <dbReference type="SMART" id="SM00822"/>
    </source>
</evidence>
<keyword evidence="5" id="KW-1185">Reference proteome</keyword>
<evidence type="ECO:0000313" key="5">
    <source>
        <dbReference type="Proteomes" id="UP000672657"/>
    </source>
</evidence>
<dbReference type="PROSITE" id="PS00061">
    <property type="entry name" value="ADH_SHORT"/>
    <property type="match status" value="1"/>
</dbReference>
<accession>A0ABM8TM41</accession>
<gene>
    <name evidence="4" type="primary">cpnA_2</name>
    <name evidence="4" type="ORF">LMG26411_04476</name>
</gene>
<evidence type="ECO:0000256" key="1">
    <source>
        <dbReference type="ARBA" id="ARBA00006484"/>
    </source>
</evidence>
<feature type="domain" description="Ketoreductase" evidence="3">
    <location>
        <begin position="6"/>
        <end position="221"/>
    </location>
</feature>
<dbReference type="SMART" id="SM00822">
    <property type="entry name" value="PKS_KR"/>
    <property type="match status" value="1"/>
</dbReference>
<dbReference type="Gene3D" id="3.40.50.720">
    <property type="entry name" value="NAD(P)-binding Rossmann-like Domain"/>
    <property type="match status" value="1"/>
</dbReference>
<comment type="caution">
    <text evidence="4">The sequence shown here is derived from an EMBL/GenBank/DDBJ whole genome shotgun (WGS) entry which is preliminary data.</text>
</comment>
<name>A0ABM8TM41_9BURK</name>
<evidence type="ECO:0000256" key="2">
    <source>
        <dbReference type="ARBA" id="ARBA00023002"/>
    </source>
</evidence>
<proteinExistence type="inferred from homology"/>
<dbReference type="GO" id="GO:0055041">
    <property type="term" value="F:cyclopentanol dehydrogenase activity"/>
    <property type="evidence" value="ECO:0007669"/>
    <property type="project" value="UniProtKB-EC"/>
</dbReference>
<dbReference type="Proteomes" id="UP000672657">
    <property type="component" value="Unassembled WGS sequence"/>
</dbReference>
<reference evidence="4 5" key="1">
    <citation type="submission" date="2021-03" db="EMBL/GenBank/DDBJ databases">
        <authorList>
            <person name="Peeters C."/>
        </authorList>
    </citation>
    <scope>NUCLEOTIDE SEQUENCE [LARGE SCALE GENOMIC DNA]</scope>
    <source>
        <strain evidence="4 5">LMG 26411</strain>
    </source>
</reference>
<dbReference type="SUPFAM" id="SSF51735">
    <property type="entry name" value="NAD(P)-binding Rossmann-fold domains"/>
    <property type="match status" value="1"/>
</dbReference>
<dbReference type="EC" id="1.1.1.163" evidence="4"/>
<dbReference type="PANTHER" id="PTHR42760">
    <property type="entry name" value="SHORT-CHAIN DEHYDROGENASES/REDUCTASES FAMILY MEMBER"/>
    <property type="match status" value="1"/>
</dbReference>
<dbReference type="InterPro" id="IPR020904">
    <property type="entry name" value="Sc_DH/Rdtase_CS"/>
</dbReference>
<dbReference type="Pfam" id="PF13561">
    <property type="entry name" value="adh_short_C2"/>
    <property type="match status" value="1"/>
</dbReference>
<dbReference type="PRINTS" id="PR00081">
    <property type="entry name" value="GDHRDH"/>
</dbReference>
<organism evidence="4 5">
    <name type="scientific">Cupriavidus numazuensis</name>
    <dbReference type="NCBI Taxonomy" id="221992"/>
    <lineage>
        <taxon>Bacteria</taxon>
        <taxon>Pseudomonadati</taxon>
        <taxon>Pseudomonadota</taxon>
        <taxon>Betaproteobacteria</taxon>
        <taxon>Burkholderiales</taxon>
        <taxon>Burkholderiaceae</taxon>
        <taxon>Cupriavidus</taxon>
    </lineage>
</organism>
<evidence type="ECO:0000313" key="4">
    <source>
        <dbReference type="EMBL" id="CAG2153831.1"/>
    </source>
</evidence>
<dbReference type="InterPro" id="IPR057326">
    <property type="entry name" value="KR_dom"/>
</dbReference>
<comment type="similarity">
    <text evidence="1">Belongs to the short-chain dehydrogenases/reductases (SDR) family.</text>
</comment>
<sequence>MRLMDKVVLITGSGNGIGRDAALRFAQEGAIVVATDVSLEAAAATAAAVREAGGRSTARKLDVRSEADWKAVADEAVCEHGRVEVLLNNAGIFMIRPLAETMLDEWNLVMAVNSTGVFLGMREIVPRMAARGGGSVINMSSLAGLIGAAGHTLYGASKGAVRTMTKDVAIEYAARHVRVNSVHPGLIDTGMADYAAQTLGRDKTAIAQGLPMGRLGNVGDVTAMLVFLASDESSYITGAEMVIDGGRFAQ</sequence>
<keyword evidence="2 4" id="KW-0560">Oxidoreductase</keyword>
<dbReference type="NCBIfam" id="NF005559">
    <property type="entry name" value="PRK07231.1"/>
    <property type="match status" value="1"/>
</dbReference>
<dbReference type="RefSeq" id="WP_211955459.1">
    <property type="nucleotide sequence ID" value="NZ_CAJPVI010000029.1"/>
</dbReference>
<dbReference type="EMBL" id="CAJPVI010000029">
    <property type="protein sequence ID" value="CAG2153831.1"/>
    <property type="molecule type" value="Genomic_DNA"/>
</dbReference>
<dbReference type="PRINTS" id="PR00080">
    <property type="entry name" value="SDRFAMILY"/>
</dbReference>